<evidence type="ECO:0000256" key="4">
    <source>
        <dbReference type="ARBA" id="ARBA00022679"/>
    </source>
</evidence>
<evidence type="ECO:0000313" key="9">
    <source>
        <dbReference type="EMBL" id="EBW2555228.1"/>
    </source>
</evidence>
<reference evidence="9" key="1">
    <citation type="submission" date="2018-07" db="EMBL/GenBank/DDBJ databases">
        <authorList>
            <person name="Ashton P.M."/>
            <person name="Dallman T."/>
            <person name="Nair S."/>
            <person name="De Pinna E."/>
            <person name="Peters T."/>
            <person name="Grant K."/>
        </authorList>
    </citation>
    <scope>NUCLEOTIDE SEQUENCE</scope>
    <source>
        <strain evidence="9">257355</strain>
    </source>
</reference>
<dbReference type="GO" id="GO:0003677">
    <property type="term" value="F:DNA binding"/>
    <property type="evidence" value="ECO:0007669"/>
    <property type="project" value="InterPro"/>
</dbReference>
<feature type="domain" description="DNA methylase N-4/N-6" evidence="7">
    <location>
        <begin position="119"/>
        <end position="492"/>
    </location>
</feature>
<protein>
    <recommendedName>
        <fullName evidence="2">site-specific DNA-methyltransferase (adenine-specific)</fullName>
        <ecNumber evidence="2">2.1.1.72</ecNumber>
    </recommendedName>
</protein>
<keyword evidence="5" id="KW-0949">S-adenosyl-L-methionine</keyword>
<dbReference type="GO" id="GO:0009007">
    <property type="term" value="F:site-specific DNA-methyltransferase (adenine-specific) activity"/>
    <property type="evidence" value="ECO:0007669"/>
    <property type="project" value="UniProtKB-EC"/>
</dbReference>
<proteinExistence type="inferred from homology"/>
<dbReference type="Gene3D" id="3.40.50.150">
    <property type="entry name" value="Vaccinia Virus protein VP39"/>
    <property type="match status" value="1"/>
</dbReference>
<dbReference type="GO" id="GO:0008170">
    <property type="term" value="F:N-methyltransferase activity"/>
    <property type="evidence" value="ECO:0007669"/>
    <property type="project" value="InterPro"/>
</dbReference>
<dbReference type="GO" id="GO:0032259">
    <property type="term" value="P:methylation"/>
    <property type="evidence" value="ECO:0007669"/>
    <property type="project" value="UniProtKB-KW"/>
</dbReference>
<dbReference type="PIRSF" id="PIRSF015855">
    <property type="entry name" value="TypeIII_Mtase_mKpnI"/>
    <property type="match status" value="1"/>
</dbReference>
<organism evidence="9">
    <name type="scientific">Salmonella typhi</name>
    <dbReference type="NCBI Taxonomy" id="90370"/>
    <lineage>
        <taxon>Bacteria</taxon>
        <taxon>Pseudomonadati</taxon>
        <taxon>Pseudomonadota</taxon>
        <taxon>Gammaproteobacteria</taxon>
        <taxon>Enterobacterales</taxon>
        <taxon>Enterobacteriaceae</taxon>
        <taxon>Salmonella</taxon>
    </lineage>
</organism>
<gene>
    <name evidence="9" type="ORF">DKA88_22680</name>
</gene>
<comment type="catalytic activity">
    <reaction evidence="6">
        <text>a 2'-deoxyadenosine in DNA + S-adenosyl-L-methionine = an N(6)-methyl-2'-deoxyadenosine in DNA + S-adenosyl-L-homocysteine + H(+)</text>
        <dbReference type="Rhea" id="RHEA:15197"/>
        <dbReference type="Rhea" id="RHEA-COMP:12418"/>
        <dbReference type="Rhea" id="RHEA-COMP:12419"/>
        <dbReference type="ChEBI" id="CHEBI:15378"/>
        <dbReference type="ChEBI" id="CHEBI:57856"/>
        <dbReference type="ChEBI" id="CHEBI:59789"/>
        <dbReference type="ChEBI" id="CHEBI:90615"/>
        <dbReference type="ChEBI" id="CHEBI:90616"/>
        <dbReference type="EC" id="2.1.1.72"/>
    </reaction>
</comment>
<feature type="domain" description="Type III R-M EcoP15I C-terminal" evidence="8">
    <location>
        <begin position="569"/>
        <end position="664"/>
    </location>
</feature>
<comment type="similarity">
    <text evidence="1">Belongs to the N(4)/N(6)-methyltransferase family.</text>
</comment>
<evidence type="ECO:0000259" key="8">
    <source>
        <dbReference type="Pfam" id="PF18273"/>
    </source>
</evidence>
<dbReference type="InterPro" id="IPR002941">
    <property type="entry name" value="DNA_methylase_N4/N6"/>
</dbReference>
<accession>A0A5W1W076</accession>
<dbReference type="EC" id="2.1.1.72" evidence="2"/>
<evidence type="ECO:0000256" key="5">
    <source>
        <dbReference type="ARBA" id="ARBA00022691"/>
    </source>
</evidence>
<keyword evidence="4 9" id="KW-0808">Transferase</keyword>
<dbReference type="InterPro" id="IPR002295">
    <property type="entry name" value="N4/N6-MTase_EcoPI_Mod-like"/>
</dbReference>
<dbReference type="InterPro" id="IPR002052">
    <property type="entry name" value="DNA_methylase_N6_adenine_CS"/>
</dbReference>
<evidence type="ECO:0000259" key="7">
    <source>
        <dbReference type="Pfam" id="PF01555"/>
    </source>
</evidence>
<dbReference type="Pfam" id="PF18273">
    <property type="entry name" value="T3RM_EcoP15I_C"/>
    <property type="match status" value="1"/>
</dbReference>
<dbReference type="PRINTS" id="PR00506">
    <property type="entry name" value="D21N6MTFRASE"/>
</dbReference>
<sequence>MDMQKETLFSEVETANSKQLAVLKANFPQCFDKNGAFIQEKLLEIVKSSDVELSKESYSLNWLGKSYARLLANLPPKTLLTEDKDHNQRAENKNSQNLLIKGDNLEVLKHMVNAYTEKVKMIYIDPPYNTGKDGFAYNDDRKFTPEQLSELAGIDLDEATRILAFTVKGSSSHSAWLTFIYPRLYIARELLREDGVIFISIDENELNQLKTICDEIFGESNFIENIIWNKRIPKNDKGIGNIHEYILAYAKTNEISKEFLMRKDGIDDVYQFIEKLKKENVSLDRAEQQLKKFYSSNGYDRGITLYNGLNEDYRPWGKINMSWPNADSFGPTYEVLHPLTNNPVKIPDRGWRWKEDTFNDISKRIDGKYTDIKKLHDGSVICGGIWFASTEKTQPSSVKFLDEVEEFLLRSIISTKSDGGVEVENLFGGKGYFSYPKPTSLIKTLFGSVKTEDKDIFLDFFAGSGTTAHGILELNIEDNKKRNFICVQLDEETDKKKQAYKEGYRSIFDITKDRIIKAGEKLKKENPDYNGDLGFKTFETVNDFRTKDESELTLSNHTFFDDVVLTPEQYDTLLTTWCVYDGSLLTTPIEDVDLNGYKAHLCDGRLYLIAPNFTSEALKALLQKLDMDKDFAPNKVVFYGSNFESAKQMELNEALKSYANKKSIDLDLVVRN</sequence>
<evidence type="ECO:0000256" key="2">
    <source>
        <dbReference type="ARBA" id="ARBA00011900"/>
    </source>
</evidence>
<evidence type="ECO:0000256" key="6">
    <source>
        <dbReference type="ARBA" id="ARBA00047942"/>
    </source>
</evidence>
<dbReference type="Pfam" id="PF01555">
    <property type="entry name" value="N6_N4_Mtase"/>
    <property type="match status" value="1"/>
</dbReference>
<dbReference type="SUPFAM" id="SSF53335">
    <property type="entry name" value="S-adenosyl-L-methionine-dependent methyltransferases"/>
    <property type="match status" value="1"/>
</dbReference>
<name>A0A5W1W076_SALTI</name>
<dbReference type="EMBL" id="AAHHUX010000037">
    <property type="protein sequence ID" value="EBW2555228.1"/>
    <property type="molecule type" value="Genomic_DNA"/>
</dbReference>
<dbReference type="PROSITE" id="PS00092">
    <property type="entry name" value="N6_MTASE"/>
    <property type="match status" value="1"/>
</dbReference>
<evidence type="ECO:0000256" key="1">
    <source>
        <dbReference type="ARBA" id="ARBA00006594"/>
    </source>
</evidence>
<evidence type="ECO:0000256" key="3">
    <source>
        <dbReference type="ARBA" id="ARBA00022603"/>
    </source>
</evidence>
<comment type="caution">
    <text evidence="9">The sequence shown here is derived from an EMBL/GenBank/DDBJ whole genome shotgun (WGS) entry which is preliminary data.</text>
</comment>
<dbReference type="InterPro" id="IPR041405">
    <property type="entry name" value="T3RM_EcoP15I_C"/>
</dbReference>
<dbReference type="InterPro" id="IPR029063">
    <property type="entry name" value="SAM-dependent_MTases_sf"/>
</dbReference>
<dbReference type="AlphaFoldDB" id="A0A5W1W076"/>
<keyword evidence="3 9" id="KW-0489">Methyltransferase</keyword>